<dbReference type="Proteomes" id="UP000189818">
    <property type="component" value="Unassembled WGS sequence"/>
</dbReference>
<evidence type="ECO:0000259" key="1">
    <source>
        <dbReference type="Pfam" id="PF20075"/>
    </source>
</evidence>
<accession>A0A1T5CI25</accession>
<proteinExistence type="predicted"/>
<protein>
    <recommendedName>
        <fullName evidence="1">DUF6471 domain-containing protein</fullName>
    </recommendedName>
</protein>
<feature type="domain" description="DUF6471" evidence="1">
    <location>
        <begin position="12"/>
        <end position="76"/>
    </location>
</feature>
<keyword evidence="3" id="KW-1185">Reference proteome</keyword>
<organism evidence="2 3">
    <name type="scientific">Rhizorhabdus histidinilytica</name>
    <dbReference type="NCBI Taxonomy" id="439228"/>
    <lineage>
        <taxon>Bacteria</taxon>
        <taxon>Pseudomonadati</taxon>
        <taxon>Pseudomonadota</taxon>
        <taxon>Alphaproteobacteria</taxon>
        <taxon>Sphingomonadales</taxon>
        <taxon>Sphingomonadaceae</taxon>
        <taxon>Rhizorhabdus</taxon>
    </lineage>
</organism>
<dbReference type="InterPro" id="IPR045526">
    <property type="entry name" value="DUF6471"/>
</dbReference>
<dbReference type="STRING" id="439228.SAMN06295920_10480"/>
<evidence type="ECO:0000313" key="2">
    <source>
        <dbReference type="EMBL" id="SKB59094.1"/>
    </source>
</evidence>
<dbReference type="EMBL" id="FUYM01000004">
    <property type="protein sequence ID" value="SKB59094.1"/>
    <property type="molecule type" value="Genomic_DNA"/>
</dbReference>
<name>A0A1T5CI25_9SPHN</name>
<dbReference type="AlphaFoldDB" id="A0A1T5CI25"/>
<dbReference type="RefSeq" id="WP_079647999.1">
    <property type="nucleotide sequence ID" value="NZ_FUYM01000004.1"/>
</dbReference>
<sequence length="79" mass="8610">MVAKSDPVNVRYEALAKNLLKGELKRRGVTYAQLAEKLASLGITENERNLNNKISRGGFTAAFFLQCLEAIGASQLQLG</sequence>
<evidence type="ECO:0000313" key="3">
    <source>
        <dbReference type="Proteomes" id="UP000189818"/>
    </source>
</evidence>
<dbReference type="Pfam" id="PF20075">
    <property type="entry name" value="DUF6471"/>
    <property type="match status" value="1"/>
</dbReference>
<dbReference type="OrthoDB" id="9808716at2"/>
<reference evidence="3" key="1">
    <citation type="submission" date="2017-02" db="EMBL/GenBank/DDBJ databases">
        <authorList>
            <person name="Varghese N."/>
            <person name="Submissions S."/>
        </authorList>
    </citation>
    <scope>NUCLEOTIDE SEQUENCE [LARGE SCALE GENOMIC DNA]</scope>
    <source>
        <strain evidence="3">UM2</strain>
    </source>
</reference>
<gene>
    <name evidence="2" type="ORF">SAMN06295920_10480</name>
</gene>